<keyword evidence="1" id="KW-1133">Transmembrane helix</keyword>
<keyword evidence="1" id="KW-0472">Membrane</keyword>
<dbReference type="RefSeq" id="WP_378060555.1">
    <property type="nucleotide sequence ID" value="NZ_JBHSIS010000022.1"/>
</dbReference>
<evidence type="ECO:0008006" key="4">
    <source>
        <dbReference type="Google" id="ProtNLM"/>
    </source>
</evidence>
<dbReference type="EMBL" id="JBHSIS010000022">
    <property type="protein sequence ID" value="MFC4858226.1"/>
    <property type="molecule type" value="Genomic_DNA"/>
</dbReference>
<feature type="transmembrane region" description="Helical" evidence="1">
    <location>
        <begin position="12"/>
        <end position="31"/>
    </location>
</feature>
<name>A0ABV9SFW6_9PSEU</name>
<accession>A0ABV9SFW6</accession>
<keyword evidence="1" id="KW-0812">Transmembrane</keyword>
<dbReference type="Proteomes" id="UP001595859">
    <property type="component" value="Unassembled WGS sequence"/>
</dbReference>
<evidence type="ECO:0000313" key="3">
    <source>
        <dbReference type="Proteomes" id="UP001595859"/>
    </source>
</evidence>
<feature type="transmembrane region" description="Helical" evidence="1">
    <location>
        <begin position="131"/>
        <end position="152"/>
    </location>
</feature>
<reference evidence="3" key="1">
    <citation type="journal article" date="2019" name="Int. J. Syst. Evol. Microbiol.">
        <title>The Global Catalogue of Microorganisms (GCM) 10K type strain sequencing project: providing services to taxonomists for standard genome sequencing and annotation.</title>
        <authorList>
            <consortium name="The Broad Institute Genomics Platform"/>
            <consortium name="The Broad Institute Genome Sequencing Center for Infectious Disease"/>
            <person name="Wu L."/>
            <person name="Ma J."/>
        </authorList>
    </citation>
    <scope>NUCLEOTIDE SEQUENCE [LARGE SCALE GENOMIC DNA]</scope>
    <source>
        <strain evidence="3">ZS-22-S1</strain>
    </source>
</reference>
<gene>
    <name evidence="2" type="ORF">ACFPCV_32415</name>
</gene>
<comment type="caution">
    <text evidence="2">The sequence shown here is derived from an EMBL/GenBank/DDBJ whole genome shotgun (WGS) entry which is preliminary data.</text>
</comment>
<protein>
    <recommendedName>
        <fullName evidence="4">ABC-type transport system involved in multi-copper enzyme maturation permease subunit</fullName>
    </recommendedName>
</protein>
<feature type="transmembrane region" description="Helical" evidence="1">
    <location>
        <begin position="232"/>
        <end position="252"/>
    </location>
</feature>
<sequence>MILRTELRRSTAPVLGIGLVVFSLGLVYSLTGPWIHGTAPWNEQWTGLAQWTRYLTLFLWPLVLGIGAWQGLRDHRSRVTELFAATPMAPWRRPLPTVGAVAVALTAGYLVLLVVGGVQVAANTSYFHLRWLPVAGVMVLALTGIALLGFGIGRLLPSLVTPPVLAVAALAAQIAVLQQGWPLLLTPAFDAPDITAFTTVAVPVSLTQALWFTGIGATGFLLAVAVRARARFAALLPVALAAAVTVPVLSAVDSPVVADADAMALVCDDDGPRVCVRNVHADHLPALTGPAREALALLGKLPAPPTSVTEFPAAGDFRSPSPEVVPVLFFAGPVTDPEWVRLTVLAGAGTPPCDNTTDWEVARDQEAARIVAASWFTGELAPVPGSRYVWDTAQDDIHAAWQGLRSLPAAEQTARVAAYRDAALDCRGGLSTLVTP</sequence>
<organism evidence="2 3">
    <name type="scientific">Actinophytocola glycyrrhizae</name>
    <dbReference type="NCBI Taxonomy" id="2044873"/>
    <lineage>
        <taxon>Bacteria</taxon>
        <taxon>Bacillati</taxon>
        <taxon>Actinomycetota</taxon>
        <taxon>Actinomycetes</taxon>
        <taxon>Pseudonocardiales</taxon>
        <taxon>Pseudonocardiaceae</taxon>
    </lineage>
</organism>
<keyword evidence="3" id="KW-1185">Reference proteome</keyword>
<feature type="transmembrane region" description="Helical" evidence="1">
    <location>
        <begin position="98"/>
        <end position="119"/>
    </location>
</feature>
<evidence type="ECO:0000313" key="2">
    <source>
        <dbReference type="EMBL" id="MFC4858226.1"/>
    </source>
</evidence>
<feature type="transmembrane region" description="Helical" evidence="1">
    <location>
        <begin position="164"/>
        <end position="181"/>
    </location>
</feature>
<evidence type="ECO:0000256" key="1">
    <source>
        <dbReference type="SAM" id="Phobius"/>
    </source>
</evidence>
<feature type="transmembrane region" description="Helical" evidence="1">
    <location>
        <begin position="51"/>
        <end position="69"/>
    </location>
</feature>
<proteinExistence type="predicted"/>
<feature type="transmembrane region" description="Helical" evidence="1">
    <location>
        <begin position="201"/>
        <end position="225"/>
    </location>
</feature>